<feature type="compositionally biased region" description="Polar residues" evidence="4">
    <location>
        <begin position="84"/>
        <end position="94"/>
    </location>
</feature>
<evidence type="ECO:0000313" key="6">
    <source>
        <dbReference type="EMBL" id="KAF8822836.1"/>
    </source>
</evidence>
<feature type="compositionally biased region" description="Polar residues" evidence="4">
    <location>
        <begin position="880"/>
        <end position="896"/>
    </location>
</feature>
<keyword evidence="1" id="KW-0479">Metal-binding</keyword>
<accession>A0ABQ7JFT6</accession>
<feature type="domain" description="CW-type" evidence="5">
    <location>
        <begin position="582"/>
        <end position="635"/>
    </location>
</feature>
<evidence type="ECO:0000256" key="2">
    <source>
        <dbReference type="ARBA" id="ARBA00022771"/>
    </source>
</evidence>
<feature type="compositionally biased region" description="Polar residues" evidence="4">
    <location>
        <begin position="1069"/>
        <end position="1091"/>
    </location>
</feature>
<keyword evidence="3" id="KW-0862">Zinc</keyword>
<evidence type="ECO:0000259" key="5">
    <source>
        <dbReference type="PROSITE" id="PS51050"/>
    </source>
</evidence>
<dbReference type="Pfam" id="PF07496">
    <property type="entry name" value="zf-CW"/>
    <property type="match status" value="3"/>
</dbReference>
<evidence type="ECO:0000313" key="7">
    <source>
        <dbReference type="Proteomes" id="UP000823046"/>
    </source>
</evidence>
<feature type="domain" description="CW-type" evidence="5">
    <location>
        <begin position="21"/>
        <end position="78"/>
    </location>
</feature>
<feature type="region of interest" description="Disordered" evidence="4">
    <location>
        <begin position="184"/>
        <end position="227"/>
    </location>
</feature>
<dbReference type="Proteomes" id="UP000823046">
    <property type="component" value="Unassembled WGS sequence"/>
</dbReference>
<comment type="caution">
    <text evidence="6">The sequence shown here is derived from an EMBL/GenBank/DDBJ whole genome shotgun (WGS) entry which is preliminary data.</text>
</comment>
<keyword evidence="2" id="KW-0863">Zinc-finger</keyword>
<evidence type="ECO:0000256" key="1">
    <source>
        <dbReference type="ARBA" id="ARBA00022723"/>
    </source>
</evidence>
<keyword evidence="7" id="KW-1185">Reference proteome</keyword>
<dbReference type="PROSITE" id="PS51050">
    <property type="entry name" value="ZF_CW"/>
    <property type="match status" value="3"/>
</dbReference>
<feature type="region of interest" description="Disordered" evidence="4">
    <location>
        <begin position="1067"/>
        <end position="1091"/>
    </location>
</feature>
<dbReference type="EMBL" id="JADAQX010000020">
    <property type="protein sequence ID" value="KAF8822836.1"/>
    <property type="molecule type" value="Genomic_DNA"/>
</dbReference>
<proteinExistence type="predicted"/>
<organism evidence="6 7">
    <name type="scientific">Cardiosporidium cionae</name>
    <dbReference type="NCBI Taxonomy" id="476202"/>
    <lineage>
        <taxon>Eukaryota</taxon>
        <taxon>Sar</taxon>
        <taxon>Alveolata</taxon>
        <taxon>Apicomplexa</taxon>
        <taxon>Aconoidasida</taxon>
        <taxon>Nephromycida</taxon>
        <taxon>Cardiosporidium</taxon>
    </lineage>
</organism>
<feature type="compositionally biased region" description="Polar residues" evidence="4">
    <location>
        <begin position="202"/>
        <end position="227"/>
    </location>
</feature>
<dbReference type="InterPro" id="IPR011124">
    <property type="entry name" value="Znf_CW"/>
</dbReference>
<name>A0ABQ7JFT6_9APIC</name>
<gene>
    <name evidence="6" type="ORF">IE077_002380</name>
</gene>
<feature type="compositionally biased region" description="Low complexity" evidence="4">
    <location>
        <begin position="426"/>
        <end position="444"/>
    </location>
</feature>
<feature type="domain" description="CW-type" evidence="5">
    <location>
        <begin position="233"/>
        <end position="285"/>
    </location>
</feature>
<dbReference type="InterPro" id="IPR055300">
    <property type="entry name" value="CWZF3/5/7"/>
</dbReference>
<feature type="region of interest" description="Disordered" evidence="4">
    <location>
        <begin position="879"/>
        <end position="904"/>
    </location>
</feature>
<dbReference type="PANTHER" id="PTHR46524">
    <property type="entry name" value="CW-TYPE ZINC FINGER"/>
    <property type="match status" value="1"/>
</dbReference>
<feature type="region of interest" description="Disordered" evidence="4">
    <location>
        <begin position="419"/>
        <end position="452"/>
    </location>
</feature>
<evidence type="ECO:0000256" key="4">
    <source>
        <dbReference type="SAM" id="MobiDB-lite"/>
    </source>
</evidence>
<sequence>METIQSLSGENSLNESLSTHIGPNNRWVQCDKCDKWRRLPGCTDEEYEAIEADDRWECSMNKWDLVRASCSSPEEDEIDPRVEPQSTEKLSSPAQEILIYPAAPSTRYASPPYRKSNPPKLQRQTVESDTTESSYGIAKDTVDRITPDGISTSSLQAYVSNISVRKVSGSTYVDKKLSSFRTHRVGGLSSRSKSSKKKAEGSTVSKISPSAADTLSVSSTPSISDGGDLSSNIPEAIDWVQCENCLKWRKLLPGVNLSILPSRWTCDLNINPLFRRCSDPQEVYTPEIEEESFNAHRSNYSRTTPAKRMKLESNGGDVSSFNKVGLSNFDEKSLIAQQAFQGSTAPLSLFKSSPSNKNESRYFSLTKEMPTASTTEALPFSEMPPSQFIAYTNGLTDSIDRSACSISEEDRIYQDTKQTALAHNGSGRPSSSHSPSVASVDSPSENIKSSSPFPEGALSSHFVILQHKTQTFAVPASSALKNANTLPIELSHPLQCDASATTSLSTLSQPVPVSLPVCQDALPREEGRVVHSIFSTTTVDEPTRKQSCEKLEKPVDNPFLSQPGLSKGGKSELSLNLDSEDPLAVLNWVQCEMCKKWRRLPPQILPESLADHQWFCHMNTWDRRNSCDIPEEDTVTVNASQEQRKILLQSSSATPQNNRHSTAAPSNTPSRNAMAFTKNSSITHLEKLSAGFGKAKDKKNNAGPAASFSFSEAKNLMPDIGMKNKTSQGATVGEDGGKNLLGDSADKEQTECRNFLLESNSIELSGQAGMLSGLNSTEKNASANHGNSSAKCQPTTQDILEQNIESVKISILRATHEEFDSHSLGSRLLIYATGDATSNAFEAVEFPDGNLMMKMVETPKTESKSASALSGIFSDLPSPVNASHASSGPNESSEATVVSAEDRNKAKESIPTILKVSSSSNCTAPIAFDFVGRIPWCEDEHMSSSDDETYPPLRNSEASALLHQMMEFCPTLKNQISTNISSIQEERTPLHSCQPWTAALKISTAKKPFHIVGLNDLIETIYAPETCLLGTREDVNPSSRNNSSVVKRQSIVIKDLPQSVCSTRREASDSQCRLSGPNHISSTVKPFSQGASKEATKILNDQAAAGSAAQNTQPHDHIIPQQRFAFMEGTSFQRSHKERHFDRIPYRRETKVTRDMHDVATMSNCLLGSFLDAVCRTLPDSHITSCEHPSNEMLPEEVGAMRTTLNYGERRRSDATVIGHDRQQLLQTRSIPAIISKNVTKTISTPDRLALPPPVSTANAHNSKHLSTFNTQ</sequence>
<feature type="region of interest" description="Disordered" evidence="4">
    <location>
        <begin position="719"/>
        <end position="744"/>
    </location>
</feature>
<reference evidence="6 7" key="1">
    <citation type="journal article" date="2020" name="bioRxiv">
        <title>Metabolic contributions of an alphaproteobacterial endosymbiont in the apicomplexan Cardiosporidium cionae.</title>
        <authorList>
            <person name="Hunter E.S."/>
            <person name="Paight C.J."/>
            <person name="Lane C.E."/>
        </authorList>
    </citation>
    <scope>NUCLEOTIDE SEQUENCE [LARGE SCALE GENOMIC DNA]</scope>
    <source>
        <strain evidence="6">ESH_2018</strain>
    </source>
</reference>
<protein>
    <submittedName>
        <fullName evidence="6">CW-type Zinc Finger protein</fullName>
    </submittedName>
</protein>
<dbReference type="PANTHER" id="PTHR46524:SF7">
    <property type="entry name" value="CW-TYPE ZINC FINGER"/>
    <property type="match status" value="1"/>
</dbReference>
<dbReference type="Gene3D" id="3.30.40.100">
    <property type="match status" value="3"/>
</dbReference>
<feature type="region of interest" description="Disordered" evidence="4">
    <location>
        <begin position="69"/>
        <end position="140"/>
    </location>
</feature>
<evidence type="ECO:0000256" key="3">
    <source>
        <dbReference type="ARBA" id="ARBA00022833"/>
    </source>
</evidence>
<feature type="compositionally biased region" description="Polar residues" evidence="4">
    <location>
        <begin position="122"/>
        <end position="134"/>
    </location>
</feature>
<feature type="region of interest" description="Disordered" evidence="4">
    <location>
        <begin position="773"/>
        <end position="793"/>
    </location>
</feature>
<feature type="region of interest" description="Disordered" evidence="4">
    <location>
        <begin position="649"/>
        <end position="673"/>
    </location>
</feature>